<evidence type="ECO:0000313" key="2">
    <source>
        <dbReference type="EMBL" id="RJX69485.1"/>
    </source>
</evidence>
<accession>A0A3A6R0U2</accession>
<sequence length="406" mass="44257">MKLTKCTNMSSLILLIVSFGAIAIEDETNWVGTWTASAQPVWEKDFPIATGIPDTFENQTVRQISKVSIGGSLAQIELSNEYGELPLIIGKASIALTDKGMSIDSETLKALTFNGRDKITIPAGGVVLSDPVSIEIPALSEVSVSVYLPKETKVSTMHWGFWKDSIFVANNDQTTNASLIESTDLRTRFLLTEIMVNAPKETSAIVAFGDSLTAGDNVQRWTDVLASRLQDAGMNIAVQNQGISGGRLLNSRMGDNAIARFKSDVLSQDDVESVLIFMGINDIGWNGSPLAKDESPVDHNDIINAYKQLISRSKANGLKVYGITLTPFEGVVDGFYTEEKEQIRQKVNAFIRSGAFDAVIDFDKVLQDQNNPKALKSEYNVGDNIHLTDSGHAAIANSIDLFLFKK</sequence>
<keyword evidence="1" id="KW-0732">Signal</keyword>
<evidence type="ECO:0000313" key="3">
    <source>
        <dbReference type="Proteomes" id="UP000273252"/>
    </source>
</evidence>
<dbReference type="InterPro" id="IPR053140">
    <property type="entry name" value="GDSL_Rv0518-like"/>
</dbReference>
<dbReference type="AlphaFoldDB" id="A0A3A6R0U2"/>
<dbReference type="RefSeq" id="WP_120032678.1">
    <property type="nucleotide sequence ID" value="NZ_QVMU01000015.1"/>
</dbReference>
<dbReference type="Proteomes" id="UP000273252">
    <property type="component" value="Unassembled WGS sequence"/>
</dbReference>
<gene>
    <name evidence="2" type="ORF">DZ860_14955</name>
</gene>
<dbReference type="Gene3D" id="3.40.50.1110">
    <property type="entry name" value="SGNH hydrolase"/>
    <property type="match status" value="1"/>
</dbReference>
<feature type="signal peptide" evidence="1">
    <location>
        <begin position="1"/>
        <end position="23"/>
    </location>
</feature>
<dbReference type="InterPro" id="IPR008265">
    <property type="entry name" value="Lipase_GDSL_AS"/>
</dbReference>
<dbReference type="PANTHER" id="PTHR43784:SF2">
    <property type="entry name" value="GDSL-LIKE LIPASE_ACYLHYDROLASE, PUTATIVE (AFU_ORTHOLOGUE AFUA_2G00820)-RELATED"/>
    <property type="match status" value="1"/>
</dbReference>
<dbReference type="InterPro" id="IPR001087">
    <property type="entry name" value="GDSL"/>
</dbReference>
<dbReference type="InterPro" id="IPR036514">
    <property type="entry name" value="SGNH_hydro_sf"/>
</dbReference>
<reference evidence="2 3" key="1">
    <citation type="submission" date="2018-08" db="EMBL/GenBank/DDBJ databases">
        <title>Vibrio isolated from the Eastern China Marginal Seas.</title>
        <authorList>
            <person name="Li Y."/>
        </authorList>
    </citation>
    <scope>NUCLEOTIDE SEQUENCE [LARGE SCALE GENOMIC DNA]</scope>
    <source>
        <strain evidence="2 3">BEI233</strain>
    </source>
</reference>
<keyword evidence="3" id="KW-1185">Reference proteome</keyword>
<dbReference type="PANTHER" id="PTHR43784">
    <property type="entry name" value="GDSL-LIKE LIPASE/ACYLHYDROLASE, PUTATIVE (AFU_ORTHOLOGUE AFUA_2G00820)-RELATED"/>
    <property type="match status" value="1"/>
</dbReference>
<dbReference type="CDD" id="cd01830">
    <property type="entry name" value="XynE_like"/>
    <property type="match status" value="1"/>
</dbReference>
<dbReference type="EMBL" id="QVMU01000015">
    <property type="protein sequence ID" value="RJX69485.1"/>
    <property type="molecule type" value="Genomic_DNA"/>
</dbReference>
<dbReference type="SUPFAM" id="SSF52266">
    <property type="entry name" value="SGNH hydrolase"/>
    <property type="match status" value="1"/>
</dbReference>
<evidence type="ECO:0000256" key="1">
    <source>
        <dbReference type="SAM" id="SignalP"/>
    </source>
</evidence>
<dbReference type="GO" id="GO:0006629">
    <property type="term" value="P:lipid metabolic process"/>
    <property type="evidence" value="ECO:0007669"/>
    <property type="project" value="InterPro"/>
</dbReference>
<comment type="caution">
    <text evidence="2">The sequence shown here is derived from an EMBL/GenBank/DDBJ whole genome shotgun (WGS) entry which is preliminary data.</text>
</comment>
<dbReference type="OrthoDB" id="1828825at2"/>
<dbReference type="PROSITE" id="PS01098">
    <property type="entry name" value="LIPASE_GDSL_SER"/>
    <property type="match status" value="1"/>
</dbReference>
<proteinExistence type="predicted"/>
<feature type="chain" id="PRO_5017187383" evidence="1">
    <location>
        <begin position="24"/>
        <end position="406"/>
    </location>
</feature>
<name>A0A3A6R0U2_9VIBR</name>
<keyword evidence="2" id="KW-0378">Hydrolase</keyword>
<protein>
    <submittedName>
        <fullName evidence="2">SGNH/GDSL hydrolase family protein</fullName>
    </submittedName>
</protein>
<dbReference type="Pfam" id="PF00657">
    <property type="entry name" value="Lipase_GDSL"/>
    <property type="match status" value="1"/>
</dbReference>
<dbReference type="GO" id="GO:0016298">
    <property type="term" value="F:lipase activity"/>
    <property type="evidence" value="ECO:0007669"/>
    <property type="project" value="InterPro"/>
</dbReference>
<organism evidence="2 3">
    <name type="scientific">Vibrio sinensis</name>
    <dbReference type="NCBI Taxonomy" id="2302434"/>
    <lineage>
        <taxon>Bacteria</taxon>
        <taxon>Pseudomonadati</taxon>
        <taxon>Pseudomonadota</taxon>
        <taxon>Gammaproteobacteria</taxon>
        <taxon>Vibrionales</taxon>
        <taxon>Vibrionaceae</taxon>
        <taxon>Vibrio</taxon>
    </lineage>
</organism>